<feature type="compositionally biased region" description="Acidic residues" evidence="9">
    <location>
        <begin position="1036"/>
        <end position="1048"/>
    </location>
</feature>
<dbReference type="InterPro" id="IPR019335">
    <property type="entry name" value="COG7"/>
</dbReference>
<dbReference type="STRING" id="215250.A0A316YEQ3"/>
<reference evidence="10 11" key="1">
    <citation type="journal article" date="2018" name="Mol. Biol. Evol.">
        <title>Broad Genomic Sampling Reveals a Smut Pathogenic Ancestry of the Fungal Clade Ustilaginomycotina.</title>
        <authorList>
            <person name="Kijpornyongpan T."/>
            <person name="Mondo S.J."/>
            <person name="Barry K."/>
            <person name="Sandor L."/>
            <person name="Lee J."/>
            <person name="Lipzen A."/>
            <person name="Pangilinan J."/>
            <person name="LaButti K."/>
            <person name="Hainaut M."/>
            <person name="Henrissat B."/>
            <person name="Grigoriev I.V."/>
            <person name="Spatafora J.W."/>
            <person name="Aime M.C."/>
        </authorList>
    </citation>
    <scope>NUCLEOTIDE SEQUENCE [LARGE SCALE GENOMIC DNA]</scope>
    <source>
        <strain evidence="10 11">MCA 4198</strain>
    </source>
</reference>
<feature type="region of interest" description="Disordered" evidence="9">
    <location>
        <begin position="1"/>
        <end position="52"/>
    </location>
</feature>
<dbReference type="PANTHER" id="PTHR21443">
    <property type="entry name" value="CONSERVED OLIGOMERIC GOLGI COMPLEX COMPONENT 7"/>
    <property type="match status" value="1"/>
</dbReference>
<dbReference type="InParanoid" id="A0A316YEQ3"/>
<dbReference type="Proteomes" id="UP000245768">
    <property type="component" value="Unassembled WGS sequence"/>
</dbReference>
<feature type="compositionally biased region" description="Low complexity" evidence="9">
    <location>
        <begin position="490"/>
        <end position="514"/>
    </location>
</feature>
<dbReference type="PANTHER" id="PTHR21443:SF0">
    <property type="entry name" value="CONSERVED OLIGOMERIC GOLGI COMPLEX SUBUNIT 7"/>
    <property type="match status" value="1"/>
</dbReference>
<feature type="compositionally biased region" description="Low complexity" evidence="9">
    <location>
        <begin position="38"/>
        <end position="47"/>
    </location>
</feature>
<feature type="compositionally biased region" description="Low complexity" evidence="9">
    <location>
        <begin position="908"/>
        <end position="919"/>
    </location>
</feature>
<feature type="compositionally biased region" description="Gly residues" evidence="9">
    <location>
        <begin position="1217"/>
        <end position="1233"/>
    </location>
</feature>
<evidence type="ECO:0000256" key="8">
    <source>
        <dbReference type="ARBA" id="ARBA00031345"/>
    </source>
</evidence>
<evidence type="ECO:0000313" key="10">
    <source>
        <dbReference type="EMBL" id="PWN87128.1"/>
    </source>
</evidence>
<dbReference type="GeneID" id="37040318"/>
<evidence type="ECO:0000256" key="9">
    <source>
        <dbReference type="SAM" id="MobiDB-lite"/>
    </source>
</evidence>
<sequence length="1317" mass="135881">MSQQVSPLGARSSASKPSLLSPGSSLALRARDEDVAPSSSQSQSLSLIEGLDSCDDDGVGVGDWLNDTLAAGLSRNIGGGGGGQDRQQVPPSPALDLRLDGSPSSPHAVPKPAALPGSRDHLLAVDALLSSISSSLSLASQDTATSIDASIAGINGAIPRLSLELRLMKESASTLRDHISALQASSSLSSSSSVSLPSSSFSATAATGPASDSLDRLATLSSLRSRMAAALAVLSLAESWSTLSTDIDTYLSESKYAPAAARLAEARTSLAVFERTPEYEVRRSLLETLTCAFVDAISPLVVAAVRERAIGRVRELADVLAHVDGGRDVFRQRWRETRREGLVKDWASLQHLHHHEDRTAAALAASTTSLADVLPRFFAALVALVNEERLYAPVLFEDDPRGSVEAFVASTVLALEPGYGATLDSAARSDDDAALLVLVRAHASIKDAYSDIDRAIARVAPAEETPSKKQQQQQPPPASPVNLQRPSMTSPSSSSIQIKQAQQQQQQQQGSSPAADPRMSPTMGSSSISSSSVAQAPALTRRTSMNSSRRQSRRLSVANYPPSRQTSGTFDEQQQQQPAASSSSAAYTTHNELAAVLAASFAPATPGSWQRALLDPLLPFQLSYAALEKRLLAAEWARETSVRHRALAGDDEQQQQQQQQSHGSILLGAQLAKQLRDDVVAAAGLAEDAALRNVAFTYGLGTLGLVEAVDGLFAGLFDGAKARLEARAARAAQVARQQAADALGLGDGTALGGVGMGAGSGAGTGAGPGAGAGAGGDEWTAFEEGVGLLGTAYDAWRRLAEVERSVAARLVDAAEMVLGPSTWAGQEAMRRLCSTATSAPEAGGSGSGSGSAGLLHGGVPRAPLAILVAARCAQETAAADDEGLRAVMESVRAVARQEPGREEGPLYAPSSSRRTASAPAPAPVPAPGEAERGTMLNAARIALLAHVRTLQRHLTDMVLSPLMPHLEAYASLPAWEASRLPGAVNEYELSMPTFSLSPTEAMSRVGEGLLDLPRLLEVWADEAALRWAMAALPFVDDGDSGGEDEDEAQAEKQQKQAEGDAFEAVPRSPLHNHHRTESLSLAGPPSPTTERRAHSHRHSASVAAIATAPSSAAPLEADGSVSAATSSTAAAAATTAATNGAAATTAADDEGGAAGHVLQAYVQSLCLSLLAHLVHLVLPSIARLSAAGAAQLGADLDYLANILAALNVGEADSVTTSGGGGGGGGGGGSGGGRAQQQQQQQRQLSRALRAWRECAALSDADGKRLARGEAGTGAGSAEGAGAGAGAGAGPDREAGAQRESELARSEAFAMMRRLRDW</sequence>
<feature type="region of interest" description="Disordered" evidence="9">
    <location>
        <begin position="1036"/>
        <end position="1103"/>
    </location>
</feature>
<comment type="similarity">
    <text evidence="2">Belongs to the COG7 family.</text>
</comment>
<keyword evidence="7" id="KW-0472">Membrane</keyword>
<gene>
    <name evidence="10" type="ORF">FA10DRAFT_195563</name>
</gene>
<feature type="region of interest" description="Disordered" evidence="9">
    <location>
        <begin position="1214"/>
        <end position="1245"/>
    </location>
</feature>
<dbReference type="RefSeq" id="XP_025374326.1">
    <property type="nucleotide sequence ID" value="XM_025518402.1"/>
</dbReference>
<feature type="compositionally biased region" description="Low complexity" evidence="9">
    <location>
        <begin position="10"/>
        <end position="28"/>
    </location>
</feature>
<organism evidence="10 11">
    <name type="scientific">Acaromyces ingoldii</name>
    <dbReference type="NCBI Taxonomy" id="215250"/>
    <lineage>
        <taxon>Eukaryota</taxon>
        <taxon>Fungi</taxon>
        <taxon>Dikarya</taxon>
        <taxon>Basidiomycota</taxon>
        <taxon>Ustilaginomycotina</taxon>
        <taxon>Exobasidiomycetes</taxon>
        <taxon>Exobasidiales</taxon>
        <taxon>Cryptobasidiaceae</taxon>
        <taxon>Acaromyces</taxon>
    </lineage>
</organism>
<proteinExistence type="inferred from homology"/>
<dbReference type="GO" id="GO:0000139">
    <property type="term" value="C:Golgi membrane"/>
    <property type="evidence" value="ECO:0007669"/>
    <property type="project" value="UniProtKB-SubCell"/>
</dbReference>
<dbReference type="GO" id="GO:0006890">
    <property type="term" value="P:retrograde vesicle-mediated transport, Golgi to endoplasmic reticulum"/>
    <property type="evidence" value="ECO:0007669"/>
    <property type="project" value="TreeGrafter"/>
</dbReference>
<comment type="subcellular location">
    <subcellularLocation>
        <location evidence="1">Golgi apparatus membrane</location>
        <topology evidence="1">Peripheral membrane protein</topology>
    </subcellularLocation>
</comment>
<evidence type="ECO:0000256" key="7">
    <source>
        <dbReference type="ARBA" id="ARBA00023136"/>
    </source>
</evidence>
<keyword evidence="4" id="KW-0813">Transport</keyword>
<dbReference type="OrthoDB" id="249612at2759"/>
<evidence type="ECO:0000256" key="6">
    <source>
        <dbReference type="ARBA" id="ARBA00023034"/>
    </source>
</evidence>
<protein>
    <recommendedName>
        <fullName evidence="3">Conserved oligomeric Golgi complex subunit 7</fullName>
    </recommendedName>
    <alternativeName>
        <fullName evidence="8">Component of oligomeric Golgi complex 7</fullName>
    </alternativeName>
</protein>
<dbReference type="EMBL" id="KZ819641">
    <property type="protein sequence ID" value="PWN87128.1"/>
    <property type="molecule type" value="Genomic_DNA"/>
</dbReference>
<keyword evidence="5" id="KW-0653">Protein transport</keyword>
<feature type="compositionally biased region" description="Low complexity" evidence="9">
    <location>
        <begin position="573"/>
        <end position="586"/>
    </location>
</feature>
<feature type="compositionally biased region" description="Basic and acidic residues" evidence="9">
    <location>
        <begin position="1290"/>
        <end position="1304"/>
    </location>
</feature>
<name>A0A316YEQ3_9BASI</name>
<feature type="compositionally biased region" description="Polar residues" evidence="9">
    <location>
        <begin position="562"/>
        <end position="572"/>
    </location>
</feature>
<accession>A0A316YEQ3</accession>
<evidence type="ECO:0000313" key="11">
    <source>
        <dbReference type="Proteomes" id="UP000245768"/>
    </source>
</evidence>
<dbReference type="GO" id="GO:0007030">
    <property type="term" value="P:Golgi organization"/>
    <property type="evidence" value="ECO:0007669"/>
    <property type="project" value="TreeGrafter"/>
</dbReference>
<keyword evidence="11" id="KW-1185">Reference proteome</keyword>
<dbReference type="GO" id="GO:0017119">
    <property type="term" value="C:Golgi transport complex"/>
    <property type="evidence" value="ECO:0007669"/>
    <property type="project" value="InterPro"/>
</dbReference>
<feature type="region of interest" description="Disordered" evidence="9">
    <location>
        <begin position="461"/>
        <end position="586"/>
    </location>
</feature>
<feature type="compositionally biased region" description="Gly residues" evidence="9">
    <location>
        <begin position="1270"/>
        <end position="1288"/>
    </location>
</feature>
<feature type="region of interest" description="Disordered" evidence="9">
    <location>
        <begin position="1265"/>
        <end position="1305"/>
    </location>
</feature>
<evidence type="ECO:0000256" key="2">
    <source>
        <dbReference type="ARBA" id="ARBA00005831"/>
    </source>
</evidence>
<keyword evidence="6" id="KW-0333">Golgi apparatus</keyword>
<feature type="region of interest" description="Disordered" evidence="9">
    <location>
        <begin position="895"/>
        <end position="930"/>
    </location>
</feature>
<feature type="compositionally biased region" description="Basic and acidic residues" evidence="9">
    <location>
        <begin position="1049"/>
        <end position="1058"/>
    </location>
</feature>
<evidence type="ECO:0000256" key="3">
    <source>
        <dbReference type="ARBA" id="ARBA00020984"/>
    </source>
</evidence>
<feature type="compositionally biased region" description="Low complexity" evidence="9">
    <location>
        <begin position="1234"/>
        <end position="1245"/>
    </location>
</feature>
<evidence type="ECO:0000256" key="1">
    <source>
        <dbReference type="ARBA" id="ARBA00004395"/>
    </source>
</evidence>
<dbReference type="GO" id="GO:0006886">
    <property type="term" value="P:intracellular protein transport"/>
    <property type="evidence" value="ECO:0007669"/>
    <property type="project" value="InterPro"/>
</dbReference>
<evidence type="ECO:0000256" key="5">
    <source>
        <dbReference type="ARBA" id="ARBA00022927"/>
    </source>
</evidence>
<evidence type="ECO:0000256" key="4">
    <source>
        <dbReference type="ARBA" id="ARBA00022448"/>
    </source>
</evidence>
<dbReference type="Pfam" id="PF10191">
    <property type="entry name" value="COG7"/>
    <property type="match status" value="1"/>
</dbReference>